<feature type="transmembrane region" description="Helical" evidence="1">
    <location>
        <begin position="12"/>
        <end position="34"/>
    </location>
</feature>
<keyword evidence="1" id="KW-0812">Transmembrane</keyword>
<evidence type="ECO:0000256" key="1">
    <source>
        <dbReference type="SAM" id="Phobius"/>
    </source>
</evidence>
<protein>
    <submittedName>
        <fullName evidence="2">Uncharacterized protein</fullName>
    </submittedName>
</protein>
<proteinExistence type="predicted"/>
<reference evidence="2 3" key="1">
    <citation type="journal article" date="2019" name="Int. J. Syst. Evol. Microbiol.">
        <title>The Global Catalogue of Microorganisms (GCM) 10K type strain sequencing project: providing services to taxonomists for standard genome sequencing and annotation.</title>
        <authorList>
            <consortium name="The Broad Institute Genomics Platform"/>
            <consortium name="The Broad Institute Genome Sequencing Center for Infectious Disease"/>
            <person name="Wu L."/>
            <person name="Ma J."/>
        </authorList>
    </citation>
    <scope>NUCLEOTIDE SEQUENCE [LARGE SCALE GENOMIC DNA]</scope>
    <source>
        <strain evidence="2 3">JCM 16331</strain>
    </source>
</reference>
<dbReference type="AlphaFoldDB" id="A0A830G949"/>
<accession>A0A830G949</accession>
<dbReference type="RefSeq" id="WP_188877123.1">
    <property type="nucleotide sequence ID" value="NZ_BMOQ01000002.1"/>
</dbReference>
<evidence type="ECO:0000313" key="2">
    <source>
        <dbReference type="EMBL" id="GGN09817.1"/>
    </source>
</evidence>
<sequence>MTGHTRSADRIAMWLGGGLVLLGTAGLGLAGTFVGERAWLSVDVRGTLVVLGLAVLACYAVYRAVAGDFVSPR</sequence>
<keyword evidence="1" id="KW-0472">Membrane</keyword>
<dbReference type="Proteomes" id="UP000608850">
    <property type="component" value="Unassembled WGS sequence"/>
</dbReference>
<keyword evidence="1" id="KW-1133">Transmembrane helix</keyword>
<organism evidence="2 3">
    <name type="scientific">Halarchaeum nitratireducens</name>
    <dbReference type="NCBI Taxonomy" id="489913"/>
    <lineage>
        <taxon>Archaea</taxon>
        <taxon>Methanobacteriati</taxon>
        <taxon>Methanobacteriota</taxon>
        <taxon>Stenosarchaea group</taxon>
        <taxon>Halobacteria</taxon>
        <taxon>Halobacteriales</taxon>
        <taxon>Halobacteriaceae</taxon>
    </lineage>
</organism>
<gene>
    <name evidence="2" type="ORF">GCM10009021_06830</name>
</gene>
<name>A0A830G949_9EURY</name>
<keyword evidence="3" id="KW-1185">Reference proteome</keyword>
<dbReference type="EMBL" id="BMOQ01000002">
    <property type="protein sequence ID" value="GGN09817.1"/>
    <property type="molecule type" value="Genomic_DNA"/>
</dbReference>
<comment type="caution">
    <text evidence="2">The sequence shown here is derived from an EMBL/GenBank/DDBJ whole genome shotgun (WGS) entry which is preliminary data.</text>
</comment>
<evidence type="ECO:0000313" key="3">
    <source>
        <dbReference type="Proteomes" id="UP000608850"/>
    </source>
</evidence>
<feature type="transmembrane region" description="Helical" evidence="1">
    <location>
        <begin position="46"/>
        <end position="65"/>
    </location>
</feature>